<gene>
    <name evidence="1" type="ORF">LCGC14_0435690</name>
</gene>
<organism evidence="1">
    <name type="scientific">marine sediment metagenome</name>
    <dbReference type="NCBI Taxonomy" id="412755"/>
    <lineage>
        <taxon>unclassified sequences</taxon>
        <taxon>metagenomes</taxon>
        <taxon>ecological metagenomes</taxon>
    </lineage>
</organism>
<sequence>MINNGAKPLKSLRSSMTNMVQLQILKTNIALYGHCNRKVPLT</sequence>
<name>A0A0F9ST33_9ZZZZ</name>
<dbReference type="EMBL" id="LAZR01000414">
    <property type="protein sequence ID" value="KKN69954.1"/>
    <property type="molecule type" value="Genomic_DNA"/>
</dbReference>
<proteinExistence type="predicted"/>
<accession>A0A0F9ST33</accession>
<dbReference type="AlphaFoldDB" id="A0A0F9ST33"/>
<protein>
    <submittedName>
        <fullName evidence="1">Uncharacterized protein</fullName>
    </submittedName>
</protein>
<reference evidence="1" key="1">
    <citation type="journal article" date="2015" name="Nature">
        <title>Complex archaea that bridge the gap between prokaryotes and eukaryotes.</title>
        <authorList>
            <person name="Spang A."/>
            <person name="Saw J.H."/>
            <person name="Jorgensen S.L."/>
            <person name="Zaremba-Niedzwiedzka K."/>
            <person name="Martijn J."/>
            <person name="Lind A.E."/>
            <person name="van Eijk R."/>
            <person name="Schleper C."/>
            <person name="Guy L."/>
            <person name="Ettema T.J."/>
        </authorList>
    </citation>
    <scope>NUCLEOTIDE SEQUENCE</scope>
</reference>
<evidence type="ECO:0000313" key="1">
    <source>
        <dbReference type="EMBL" id="KKN69954.1"/>
    </source>
</evidence>
<comment type="caution">
    <text evidence="1">The sequence shown here is derived from an EMBL/GenBank/DDBJ whole genome shotgun (WGS) entry which is preliminary data.</text>
</comment>